<organism evidence="4">
    <name type="scientific">Gongylonema pulchrum</name>
    <dbReference type="NCBI Taxonomy" id="637853"/>
    <lineage>
        <taxon>Eukaryota</taxon>
        <taxon>Metazoa</taxon>
        <taxon>Ecdysozoa</taxon>
        <taxon>Nematoda</taxon>
        <taxon>Chromadorea</taxon>
        <taxon>Rhabditida</taxon>
        <taxon>Spirurina</taxon>
        <taxon>Spiruromorpha</taxon>
        <taxon>Spiruroidea</taxon>
        <taxon>Gongylonematidae</taxon>
        <taxon>Gongylonema</taxon>
    </lineage>
</organism>
<dbReference type="SUPFAM" id="SSF57414">
    <property type="entry name" value="Hairpin loop containing domain-like"/>
    <property type="match status" value="1"/>
</dbReference>
<dbReference type="PANTHER" id="PTHR47327">
    <property type="entry name" value="FI18240P1-RELATED"/>
    <property type="match status" value="1"/>
</dbReference>
<evidence type="ECO:0000259" key="1">
    <source>
        <dbReference type="PROSITE" id="PS50948"/>
    </source>
</evidence>
<reference evidence="4" key="1">
    <citation type="submission" date="2016-06" db="UniProtKB">
        <authorList>
            <consortium name="WormBaseParasite"/>
        </authorList>
    </citation>
    <scope>IDENTIFICATION</scope>
</reference>
<dbReference type="GO" id="GO:0009653">
    <property type="term" value="P:anatomical structure morphogenesis"/>
    <property type="evidence" value="ECO:0007669"/>
    <property type="project" value="TreeGrafter"/>
</dbReference>
<dbReference type="WBParaSite" id="GPUH_0000372801-mRNA-1">
    <property type="protein sequence ID" value="GPUH_0000372801-mRNA-1"/>
    <property type="gene ID" value="GPUH_0000372801"/>
</dbReference>
<feature type="domain" description="Apple" evidence="1">
    <location>
        <begin position="73"/>
        <end position="152"/>
    </location>
</feature>
<dbReference type="EMBL" id="UYRT01006528">
    <property type="protein sequence ID" value="VDK40701.1"/>
    <property type="molecule type" value="Genomic_DNA"/>
</dbReference>
<protein>
    <submittedName>
        <fullName evidence="4">Apple domain-containing protein</fullName>
    </submittedName>
</protein>
<reference evidence="2 3" key="2">
    <citation type="submission" date="2018-11" db="EMBL/GenBank/DDBJ databases">
        <authorList>
            <consortium name="Pathogen Informatics"/>
        </authorList>
    </citation>
    <scope>NUCLEOTIDE SEQUENCE [LARGE SCALE GENOMIC DNA]</scope>
</reference>
<accession>A0A183D4T0</accession>
<dbReference type="SMART" id="SM00473">
    <property type="entry name" value="PAN_AP"/>
    <property type="match status" value="1"/>
</dbReference>
<proteinExistence type="predicted"/>
<evidence type="ECO:0000313" key="2">
    <source>
        <dbReference type="EMBL" id="VDK40701.1"/>
    </source>
</evidence>
<evidence type="ECO:0000313" key="3">
    <source>
        <dbReference type="Proteomes" id="UP000271098"/>
    </source>
</evidence>
<dbReference type="PROSITE" id="PS50948">
    <property type="entry name" value="PAN"/>
    <property type="match status" value="1"/>
</dbReference>
<dbReference type="AlphaFoldDB" id="A0A183D4T0"/>
<sequence>MEKPAINLRYIMDAAGEYFECISVNYNPIDELCRLYGADMKTENGIANLAVNDKNIFSDKICLSVAQQFKRTCQQETFFITHCNKQINKQVIDHSRGTPSIAHCIAICVNNFRCQSVTYKNDLCTLHDVSVAADPEALVSATPNTYVVENGCATSIPPEGEPRPETEWSEWSSCQFSVDGERVKVRSRDCGKTECTDLQVQNCL</sequence>
<dbReference type="InterPro" id="IPR052774">
    <property type="entry name" value="Celegans_DevNeuronal_Protein"/>
</dbReference>
<keyword evidence="3" id="KW-1185">Reference proteome</keyword>
<dbReference type="Pfam" id="PF00024">
    <property type="entry name" value="PAN_1"/>
    <property type="match status" value="1"/>
</dbReference>
<dbReference type="Proteomes" id="UP000271098">
    <property type="component" value="Unassembled WGS sequence"/>
</dbReference>
<dbReference type="PANTHER" id="PTHR47327:SF22">
    <property type="entry name" value="APPLE DOMAIN-CONTAINING PROTEIN"/>
    <property type="match status" value="1"/>
</dbReference>
<name>A0A183D4T0_9BILA</name>
<dbReference type="InterPro" id="IPR003609">
    <property type="entry name" value="Pan_app"/>
</dbReference>
<evidence type="ECO:0000313" key="4">
    <source>
        <dbReference type="WBParaSite" id="GPUH_0000372801-mRNA-1"/>
    </source>
</evidence>
<dbReference type="OrthoDB" id="5850959at2759"/>
<gene>
    <name evidence="2" type="ORF">GPUH_LOCUS3722</name>
</gene>